<proteinExistence type="predicted"/>
<evidence type="ECO:0000256" key="1">
    <source>
        <dbReference type="ARBA" id="ARBA00023015"/>
    </source>
</evidence>
<dbReference type="PROSITE" id="PS50995">
    <property type="entry name" value="HTH_MARR_2"/>
    <property type="match status" value="1"/>
</dbReference>
<protein>
    <submittedName>
        <fullName evidence="5">DNA-binding transcriptional regulator, MarR family</fullName>
    </submittedName>
</protein>
<dbReference type="SUPFAM" id="SSF46785">
    <property type="entry name" value="Winged helix' DNA-binding domain"/>
    <property type="match status" value="1"/>
</dbReference>
<evidence type="ECO:0000313" key="6">
    <source>
        <dbReference type="Proteomes" id="UP000199138"/>
    </source>
</evidence>
<dbReference type="STRING" id="1224947.SAMN05216480_110133"/>
<dbReference type="Proteomes" id="UP000199138">
    <property type="component" value="Unassembled WGS sequence"/>
</dbReference>
<dbReference type="Pfam" id="PF01047">
    <property type="entry name" value="MarR"/>
    <property type="match status" value="1"/>
</dbReference>
<keyword evidence="2 5" id="KW-0238">DNA-binding</keyword>
<feature type="domain" description="HTH marR-type" evidence="4">
    <location>
        <begin position="15"/>
        <end position="149"/>
    </location>
</feature>
<accession>A0A1I7HQC4</accession>
<sequence length="149" mass="17234">MKIEEIVKTQNITLSKKVIFNILLTQTKIAETLHSILKEHDISTEQFNVLRILRGQKGKPANMCVLQERMIAKTSNTTRLVDKLISKELATRQVCEENRRKMEVLITEKGLALLEILDPLVLAHEDSFTDKLNEKELEELNELLEKIRN</sequence>
<dbReference type="EMBL" id="FPBK01000010">
    <property type="protein sequence ID" value="SFU62922.1"/>
    <property type="molecule type" value="Genomic_DNA"/>
</dbReference>
<dbReference type="InterPro" id="IPR036390">
    <property type="entry name" value="WH_DNA-bd_sf"/>
</dbReference>
<evidence type="ECO:0000256" key="3">
    <source>
        <dbReference type="ARBA" id="ARBA00023163"/>
    </source>
</evidence>
<dbReference type="Gene3D" id="1.10.10.10">
    <property type="entry name" value="Winged helix-like DNA-binding domain superfamily/Winged helix DNA-binding domain"/>
    <property type="match status" value="1"/>
</dbReference>
<dbReference type="GO" id="GO:0003700">
    <property type="term" value="F:DNA-binding transcription factor activity"/>
    <property type="evidence" value="ECO:0007669"/>
    <property type="project" value="InterPro"/>
</dbReference>
<dbReference type="GO" id="GO:0003677">
    <property type="term" value="F:DNA binding"/>
    <property type="evidence" value="ECO:0007669"/>
    <property type="project" value="UniProtKB-KW"/>
</dbReference>
<dbReference type="PANTHER" id="PTHR42756">
    <property type="entry name" value="TRANSCRIPTIONAL REGULATOR, MARR"/>
    <property type="match status" value="1"/>
</dbReference>
<dbReference type="AlphaFoldDB" id="A0A1I7HQC4"/>
<gene>
    <name evidence="5" type="ORF">SAMN05216480_110133</name>
</gene>
<dbReference type="OrthoDB" id="763883at2"/>
<keyword evidence="3" id="KW-0804">Transcription</keyword>
<dbReference type="SMART" id="SM00347">
    <property type="entry name" value="HTH_MARR"/>
    <property type="match status" value="1"/>
</dbReference>
<dbReference type="RefSeq" id="WP_093025632.1">
    <property type="nucleotide sequence ID" value="NZ_FPBK01000010.1"/>
</dbReference>
<evidence type="ECO:0000313" key="5">
    <source>
        <dbReference type="EMBL" id="SFU62922.1"/>
    </source>
</evidence>
<organism evidence="5 6">
    <name type="scientific">Pustulibacterium marinum</name>
    <dbReference type="NCBI Taxonomy" id="1224947"/>
    <lineage>
        <taxon>Bacteria</taxon>
        <taxon>Pseudomonadati</taxon>
        <taxon>Bacteroidota</taxon>
        <taxon>Flavobacteriia</taxon>
        <taxon>Flavobacteriales</taxon>
        <taxon>Flavobacteriaceae</taxon>
        <taxon>Pustulibacterium</taxon>
    </lineage>
</organism>
<evidence type="ECO:0000256" key="2">
    <source>
        <dbReference type="ARBA" id="ARBA00023125"/>
    </source>
</evidence>
<keyword evidence="1" id="KW-0805">Transcription regulation</keyword>
<dbReference type="PANTHER" id="PTHR42756:SF1">
    <property type="entry name" value="TRANSCRIPTIONAL REPRESSOR OF EMRAB OPERON"/>
    <property type="match status" value="1"/>
</dbReference>
<dbReference type="InterPro" id="IPR036388">
    <property type="entry name" value="WH-like_DNA-bd_sf"/>
</dbReference>
<evidence type="ECO:0000259" key="4">
    <source>
        <dbReference type="PROSITE" id="PS50995"/>
    </source>
</evidence>
<keyword evidence="6" id="KW-1185">Reference proteome</keyword>
<reference evidence="5 6" key="1">
    <citation type="submission" date="2016-10" db="EMBL/GenBank/DDBJ databases">
        <authorList>
            <person name="de Groot N.N."/>
        </authorList>
    </citation>
    <scope>NUCLEOTIDE SEQUENCE [LARGE SCALE GENOMIC DNA]</scope>
    <source>
        <strain evidence="5 6">CGMCC 1.12333</strain>
    </source>
</reference>
<dbReference type="PRINTS" id="PR00598">
    <property type="entry name" value="HTHMARR"/>
</dbReference>
<dbReference type="InterPro" id="IPR000835">
    <property type="entry name" value="HTH_MarR-typ"/>
</dbReference>
<name>A0A1I7HQC4_9FLAO</name>